<dbReference type="PANTHER" id="PTHR46797">
    <property type="entry name" value="HTH-TYPE TRANSCRIPTIONAL REGULATOR"/>
    <property type="match status" value="1"/>
</dbReference>
<dbReference type="InterPro" id="IPR001387">
    <property type="entry name" value="Cro/C1-type_HTH"/>
</dbReference>
<dbReference type="SMART" id="SM00530">
    <property type="entry name" value="HTH_XRE"/>
    <property type="match status" value="1"/>
</dbReference>
<dbReference type="CDD" id="cd02209">
    <property type="entry name" value="cupin_XRE_C"/>
    <property type="match status" value="1"/>
</dbReference>
<proteinExistence type="predicted"/>
<dbReference type="Pfam" id="PF07883">
    <property type="entry name" value="Cupin_2"/>
    <property type="match status" value="1"/>
</dbReference>
<name>A0ABT3R2B7_9HYPH</name>
<dbReference type="CDD" id="cd00093">
    <property type="entry name" value="HTH_XRE"/>
    <property type="match status" value="1"/>
</dbReference>
<dbReference type="InterPro" id="IPR011051">
    <property type="entry name" value="RmlC_Cupin_sf"/>
</dbReference>
<dbReference type="Pfam" id="PF01381">
    <property type="entry name" value="HTH_3"/>
    <property type="match status" value="1"/>
</dbReference>
<evidence type="ECO:0000313" key="4">
    <source>
        <dbReference type="EMBL" id="MCX2723280.1"/>
    </source>
</evidence>
<dbReference type="Gene3D" id="2.60.120.10">
    <property type="entry name" value="Jelly Rolls"/>
    <property type="match status" value="1"/>
</dbReference>
<dbReference type="Gene3D" id="1.10.260.40">
    <property type="entry name" value="lambda repressor-like DNA-binding domains"/>
    <property type="match status" value="1"/>
</dbReference>
<gene>
    <name evidence="4" type="ORF">ON753_13000</name>
</gene>
<sequence length="224" mass="24005">MSSSTARAATATETKIGALIRARRRQLGLTLQQLGDKSNLSVGYLSQVERDHATPTLGSLAGIAKALGVGLDYFVAQPRAQDALTRSDARPHFSISGSSVSYERLGAEFPGNQLSSFILTVPPGYASETVSHEGEELIYILEGSITQFLDGQAMVMTAGDSLHYRGNTPHAWSNPNDMPAKILWTGTLTIFNGGDEQTSRFELVSPDKSAAVKAPARAKNKNRP</sequence>
<dbReference type="EMBL" id="JAPEVI010000003">
    <property type="protein sequence ID" value="MCX2723280.1"/>
    <property type="molecule type" value="Genomic_DNA"/>
</dbReference>
<evidence type="ECO:0000256" key="1">
    <source>
        <dbReference type="ARBA" id="ARBA00023125"/>
    </source>
</evidence>
<organism evidence="4 5">
    <name type="scientific">Roseibium salinum</name>
    <dbReference type="NCBI Taxonomy" id="1604349"/>
    <lineage>
        <taxon>Bacteria</taxon>
        <taxon>Pseudomonadati</taxon>
        <taxon>Pseudomonadota</taxon>
        <taxon>Alphaproteobacteria</taxon>
        <taxon>Hyphomicrobiales</taxon>
        <taxon>Stappiaceae</taxon>
        <taxon>Roseibium</taxon>
    </lineage>
</organism>
<evidence type="ECO:0000313" key="5">
    <source>
        <dbReference type="Proteomes" id="UP001300261"/>
    </source>
</evidence>
<dbReference type="RefSeq" id="WP_265963057.1">
    <property type="nucleotide sequence ID" value="NZ_JAPEVI010000003.1"/>
</dbReference>
<dbReference type="InterPro" id="IPR010982">
    <property type="entry name" value="Lambda_DNA-bd_dom_sf"/>
</dbReference>
<dbReference type="InterPro" id="IPR050807">
    <property type="entry name" value="TransReg_Diox_bact_type"/>
</dbReference>
<reference evidence="4 5" key="1">
    <citation type="journal article" date="2016" name="Int. J. Syst. Evol. Microbiol.">
        <title>Labrenzia salina sp. nov., isolated from the rhizosphere of the halophyte Arthrocnemum macrostachyum.</title>
        <authorList>
            <person name="Camacho M."/>
            <person name="Redondo-Gomez S."/>
            <person name="Rodriguez-Llorente I."/>
            <person name="Rohde M."/>
            <person name="Sproer C."/>
            <person name="Schumann P."/>
            <person name="Klenk H.P."/>
            <person name="Montero-Calasanz M.D.C."/>
        </authorList>
    </citation>
    <scope>NUCLEOTIDE SEQUENCE [LARGE SCALE GENOMIC DNA]</scope>
    <source>
        <strain evidence="4 5">DSM 29163</strain>
    </source>
</reference>
<dbReference type="Proteomes" id="UP001300261">
    <property type="component" value="Unassembled WGS sequence"/>
</dbReference>
<dbReference type="SUPFAM" id="SSF51182">
    <property type="entry name" value="RmlC-like cupins"/>
    <property type="match status" value="1"/>
</dbReference>
<dbReference type="InterPro" id="IPR013096">
    <property type="entry name" value="Cupin_2"/>
</dbReference>
<evidence type="ECO:0000256" key="2">
    <source>
        <dbReference type="SAM" id="MobiDB-lite"/>
    </source>
</evidence>
<dbReference type="PROSITE" id="PS50943">
    <property type="entry name" value="HTH_CROC1"/>
    <property type="match status" value="1"/>
</dbReference>
<dbReference type="InterPro" id="IPR014710">
    <property type="entry name" value="RmlC-like_jellyroll"/>
</dbReference>
<keyword evidence="5" id="KW-1185">Reference proteome</keyword>
<dbReference type="PANTHER" id="PTHR46797:SF25">
    <property type="entry name" value="TRANSCRIPTIONAL REGULATOR"/>
    <property type="match status" value="1"/>
</dbReference>
<feature type="domain" description="HTH cro/C1-type" evidence="3">
    <location>
        <begin position="20"/>
        <end position="74"/>
    </location>
</feature>
<comment type="caution">
    <text evidence="4">The sequence shown here is derived from an EMBL/GenBank/DDBJ whole genome shotgun (WGS) entry which is preliminary data.</text>
</comment>
<dbReference type="SUPFAM" id="SSF47413">
    <property type="entry name" value="lambda repressor-like DNA-binding domains"/>
    <property type="match status" value="1"/>
</dbReference>
<feature type="region of interest" description="Disordered" evidence="2">
    <location>
        <begin position="202"/>
        <end position="224"/>
    </location>
</feature>
<keyword evidence="1" id="KW-0238">DNA-binding</keyword>
<evidence type="ECO:0000259" key="3">
    <source>
        <dbReference type="PROSITE" id="PS50943"/>
    </source>
</evidence>
<accession>A0ABT3R2B7</accession>
<protein>
    <submittedName>
        <fullName evidence="4">XRE family transcriptional regulator</fullName>
    </submittedName>
</protein>